<evidence type="ECO:0000313" key="3">
    <source>
        <dbReference type="EMBL" id="QGA10326.1"/>
    </source>
</evidence>
<dbReference type="Pfam" id="PF04230">
    <property type="entry name" value="PS_pyruv_trans"/>
    <property type="match status" value="1"/>
</dbReference>
<evidence type="ECO:0000313" key="2">
    <source>
        <dbReference type="EMBL" id="MQW90841.1"/>
    </source>
</evidence>
<dbReference type="PANTHER" id="PTHR36836">
    <property type="entry name" value="COLANIC ACID BIOSYNTHESIS PROTEIN WCAK"/>
    <property type="match status" value="1"/>
</dbReference>
<proteinExistence type="predicted"/>
<keyword evidence="2" id="KW-0808">Transferase</keyword>
<name>A0A5Q0P0P9_9GAMM</name>
<dbReference type="InterPro" id="IPR007345">
    <property type="entry name" value="Polysacch_pyruvyl_Trfase"/>
</dbReference>
<accession>A0A5Q0P0P9</accession>
<gene>
    <name evidence="3" type="ORF">GFH30_02440</name>
    <name evidence="2" type="ORF">GHJ48_00260</name>
</gene>
<dbReference type="Proteomes" id="UP000327478">
    <property type="component" value="Chromosome"/>
</dbReference>
<protein>
    <submittedName>
        <fullName evidence="2">Polysaccharide pyruvyl transferase family protein</fullName>
    </submittedName>
</protein>
<feature type="domain" description="Polysaccharide pyruvyl transferase" evidence="1">
    <location>
        <begin position="13"/>
        <end position="272"/>
    </location>
</feature>
<dbReference type="PANTHER" id="PTHR36836:SF1">
    <property type="entry name" value="COLANIC ACID BIOSYNTHESIS PROTEIN WCAK"/>
    <property type="match status" value="1"/>
</dbReference>
<dbReference type="EMBL" id="CP045650">
    <property type="protein sequence ID" value="QGA10326.1"/>
    <property type="molecule type" value="Genomic_DNA"/>
</dbReference>
<dbReference type="RefSeq" id="WP_153370735.1">
    <property type="nucleotide sequence ID" value="NZ_CP045650.1"/>
</dbReference>
<reference evidence="4 5" key="1">
    <citation type="submission" date="2019-10" db="EMBL/GenBank/DDBJ databases">
        <authorList>
            <person name="Dong K."/>
        </authorList>
    </citation>
    <scope>NUCLEOTIDE SEQUENCE [LARGE SCALE GENOMIC DNA]</scope>
    <source>
        <strain evidence="3">Dk386</strain>
        <strain evidence="4">dk386</strain>
        <strain evidence="5">dk771</strain>
        <strain evidence="2">Dk771</strain>
    </source>
</reference>
<keyword evidence="4" id="KW-1185">Reference proteome</keyword>
<evidence type="ECO:0000313" key="4">
    <source>
        <dbReference type="Proteomes" id="UP000327478"/>
    </source>
</evidence>
<evidence type="ECO:0000313" key="5">
    <source>
        <dbReference type="Proteomes" id="UP000480556"/>
    </source>
</evidence>
<evidence type="ECO:0000259" key="1">
    <source>
        <dbReference type="Pfam" id="PF04230"/>
    </source>
</evidence>
<dbReference type="EMBL" id="WITK01000001">
    <property type="protein sequence ID" value="MQW90841.1"/>
    <property type="molecule type" value="Genomic_DNA"/>
</dbReference>
<dbReference type="Proteomes" id="UP000480556">
    <property type="component" value="Unassembled WGS sequence"/>
</dbReference>
<organism evidence="2 5">
    <name type="scientific">Acinetobacter wanghuae</name>
    <dbReference type="NCBI Taxonomy" id="2662362"/>
    <lineage>
        <taxon>Bacteria</taxon>
        <taxon>Pseudomonadati</taxon>
        <taxon>Pseudomonadota</taxon>
        <taxon>Gammaproteobacteria</taxon>
        <taxon>Moraxellales</taxon>
        <taxon>Moraxellaceae</taxon>
        <taxon>Acinetobacter</taxon>
    </lineage>
</organism>
<sequence length="322" mass="37581">MITVYDTACGSLNMGDEIIMDAVMMQLESMFSHDQFCRYPTHYALAAKTLKKAWKNQLAFVGGTNLLRNYWRYRARKNQWSIGFFDGFKMQPAILMGAGWNSYAEKPEWKAKIFYNNALSKEHLHSVRDQYTLEKLKACGIDNVINTGCPTLWQLTPEHLKQVPNHKAQSVVFTLTDYSRDLEADVKLIQCLNDHYSTLYFWAQGSDDNQYFDQLAQQYPQLFSKIVRIPTSLSAYNTLLKDQDIDFIGTRLHAGIRALQLKKRVIIIGIDNRALEMHKDFNLPVVERHDFVLLKQRIQADWQPNIQLPFDMIVRWKNQFIN</sequence>
<dbReference type="GO" id="GO:0016740">
    <property type="term" value="F:transferase activity"/>
    <property type="evidence" value="ECO:0007669"/>
    <property type="project" value="UniProtKB-KW"/>
</dbReference>
<dbReference type="AlphaFoldDB" id="A0A5Q0P0P9"/>